<dbReference type="Proteomes" id="UP001165122">
    <property type="component" value="Unassembled WGS sequence"/>
</dbReference>
<protein>
    <recommendedName>
        <fullName evidence="2">Glucosidase II beta subunit N-terminal domain-containing protein</fullName>
    </recommendedName>
</protein>
<gene>
    <name evidence="3" type="ORF">TrLO_g7022</name>
</gene>
<reference evidence="4" key="1">
    <citation type="journal article" date="2023" name="Commun. Biol.">
        <title>Genome analysis of Parmales, the sister group of diatoms, reveals the evolutionary specialization of diatoms from phago-mixotrophs to photoautotrophs.</title>
        <authorList>
            <person name="Ban H."/>
            <person name="Sato S."/>
            <person name="Yoshikawa S."/>
            <person name="Yamada K."/>
            <person name="Nakamura Y."/>
            <person name="Ichinomiya M."/>
            <person name="Sato N."/>
            <person name="Blanc-Mathieu R."/>
            <person name="Endo H."/>
            <person name="Kuwata A."/>
            <person name="Ogata H."/>
        </authorList>
    </citation>
    <scope>NUCLEOTIDE SEQUENCE [LARGE SCALE GENOMIC DNA]</scope>
    <source>
        <strain evidence="4">NIES 3700</strain>
    </source>
</reference>
<name>A0A9W7ARY8_9STRA</name>
<dbReference type="AlphaFoldDB" id="A0A9W7ARY8"/>
<evidence type="ECO:0000256" key="1">
    <source>
        <dbReference type="SAM" id="MobiDB-lite"/>
    </source>
</evidence>
<organism evidence="3 4">
    <name type="scientific">Triparma laevis f. longispina</name>
    <dbReference type="NCBI Taxonomy" id="1714387"/>
    <lineage>
        <taxon>Eukaryota</taxon>
        <taxon>Sar</taxon>
        <taxon>Stramenopiles</taxon>
        <taxon>Ochrophyta</taxon>
        <taxon>Bolidophyceae</taxon>
        <taxon>Parmales</taxon>
        <taxon>Triparmaceae</taxon>
        <taxon>Triparma</taxon>
    </lineage>
</organism>
<feature type="compositionally biased region" description="Low complexity" evidence="1">
    <location>
        <begin position="46"/>
        <end position="55"/>
    </location>
</feature>
<dbReference type="EMBL" id="BRXW01000660">
    <property type="protein sequence ID" value="GMH72850.1"/>
    <property type="molecule type" value="Genomic_DNA"/>
</dbReference>
<dbReference type="PANTHER" id="PTHR12630:SF1">
    <property type="entry name" value="GLUCOSIDASE 2 SUBUNIT BETA"/>
    <property type="match status" value="1"/>
</dbReference>
<accession>A0A9W7ARY8</accession>
<dbReference type="Pfam" id="PF12999">
    <property type="entry name" value="PRKCSH-like"/>
    <property type="match status" value="1"/>
</dbReference>
<feature type="region of interest" description="Disordered" evidence="1">
    <location>
        <begin position="46"/>
        <end position="75"/>
    </location>
</feature>
<dbReference type="GO" id="GO:0006491">
    <property type="term" value="P:N-glycan processing"/>
    <property type="evidence" value="ECO:0007669"/>
    <property type="project" value="TreeGrafter"/>
</dbReference>
<comment type="caution">
    <text evidence="3">The sequence shown here is derived from an EMBL/GenBank/DDBJ whole genome shotgun (WGS) entry which is preliminary data.</text>
</comment>
<dbReference type="InterPro" id="IPR039794">
    <property type="entry name" value="Gtb1-like"/>
</dbReference>
<dbReference type="OrthoDB" id="28322at2759"/>
<keyword evidence="4" id="KW-1185">Reference proteome</keyword>
<dbReference type="GO" id="GO:0017177">
    <property type="term" value="C:glucosidase II complex"/>
    <property type="evidence" value="ECO:0007669"/>
    <property type="project" value="TreeGrafter"/>
</dbReference>
<evidence type="ECO:0000259" key="2">
    <source>
        <dbReference type="Pfam" id="PF12999"/>
    </source>
</evidence>
<evidence type="ECO:0000313" key="3">
    <source>
        <dbReference type="EMBL" id="GMH72850.1"/>
    </source>
</evidence>
<sequence>MKPRTPPLRRRTTINSTRSYILLASLLFLVLFSSTLVLFHSSLPTLSPASSTPPSLDDDVSTHDNPKSTTTITTKRSPQIQIEPIYCALPDPNHPHFNDNFCDCPDTSSDEPSTSACSKVKHSTFVCSARTQITIYSSRIDDSVCDCCDGSDEIHNNYVVCPNTCPSLRGEGFI</sequence>
<dbReference type="InterPro" id="IPR028146">
    <property type="entry name" value="PRKCSH_N"/>
</dbReference>
<dbReference type="PANTHER" id="PTHR12630">
    <property type="entry name" value="N-LINKED OLIGOSACCHARIDE PROCESSING"/>
    <property type="match status" value="1"/>
</dbReference>
<proteinExistence type="predicted"/>
<feature type="domain" description="Glucosidase II beta subunit N-terminal" evidence="2">
    <location>
        <begin position="97"/>
        <end position="167"/>
    </location>
</feature>
<evidence type="ECO:0000313" key="4">
    <source>
        <dbReference type="Proteomes" id="UP001165122"/>
    </source>
</evidence>